<dbReference type="KEGG" id="pfh:PFHG_00457"/>
<sequence>MAKYKKKEENDEKHDNGEFKNIKNKLEDLKNKTQISDEKNENIKKSVDPYNDLKLHILNILDETRKCIREKESMQKIHGNNMEVIKRGNIIYNNMKNVETYFTKLEDILNKQLKQKYNFTKEELLDKNETFELLKRQMYECKKLSNYDEIKNTYVVNFNDIKNKPKLNSKKKYMFICIYILEREIEV</sequence>
<dbReference type="EMBL" id="CH671923">
    <property type="protein sequence ID" value="KOB58709.1"/>
    <property type="molecule type" value="Genomic_DNA"/>
</dbReference>
<gene>
    <name evidence="2" type="ORF">PFHG_00457</name>
</gene>
<evidence type="ECO:0000313" key="2">
    <source>
        <dbReference type="EMBL" id="KOB58709.1"/>
    </source>
</evidence>
<proteinExistence type="predicted"/>
<dbReference type="OrthoDB" id="361164at2759"/>
<protein>
    <submittedName>
        <fullName evidence="2">Uncharacterized protein</fullName>
    </submittedName>
</protein>
<feature type="region of interest" description="Disordered" evidence="1">
    <location>
        <begin position="1"/>
        <end position="22"/>
    </location>
</feature>
<reference evidence="2 3" key="1">
    <citation type="submission" date="2006-03" db="EMBL/GenBank/DDBJ databases">
        <title>Annotation of Plasmodium falciparum HB3.</title>
        <authorList>
            <consortium name="The Broad Institute Genome Sequencing Platform"/>
            <person name="Volkman S.K."/>
            <person name="Neafsey D.E."/>
            <person name="Dash A.P."/>
            <person name="Chitnis C.E."/>
            <person name="Hartl D.L."/>
            <person name="Young S.K."/>
            <person name="Zeng Q."/>
            <person name="Koehrsen M."/>
            <person name="Alvarado L."/>
            <person name="Berlin A."/>
            <person name="Borenstein D."/>
            <person name="Chapman S.B."/>
            <person name="Chen Z."/>
            <person name="Engels R."/>
            <person name="Freedman E."/>
            <person name="Gellesch M."/>
            <person name="Goldberg J."/>
            <person name="Griggs A."/>
            <person name="Gujja S."/>
            <person name="Heilman E.R."/>
            <person name="Heiman D.I."/>
            <person name="Howarth C."/>
            <person name="Jen D."/>
            <person name="Larson L."/>
            <person name="Mehta T."/>
            <person name="Neiman D."/>
            <person name="Park D."/>
            <person name="Pearson M."/>
            <person name="Roberts A."/>
            <person name="Saif S."/>
            <person name="Shea T."/>
            <person name="Shenoy N."/>
            <person name="Sisk P."/>
            <person name="Stolte C."/>
            <person name="Sykes S."/>
            <person name="Walk T."/>
            <person name="White J."/>
            <person name="Yandava C."/>
            <person name="Haas B."/>
            <person name="Henn M.R."/>
            <person name="Nusbaum C."/>
            <person name="Birren B."/>
        </authorList>
    </citation>
    <scope>NUCLEOTIDE SEQUENCE [LARGE SCALE GENOMIC DNA]</scope>
    <source>
        <strain evidence="2">HB3</strain>
    </source>
</reference>
<evidence type="ECO:0000256" key="1">
    <source>
        <dbReference type="SAM" id="MobiDB-lite"/>
    </source>
</evidence>
<accession>A0A0L7K774</accession>
<organism evidence="2 3">
    <name type="scientific">Plasmodium falciparum (isolate HB3)</name>
    <dbReference type="NCBI Taxonomy" id="137071"/>
    <lineage>
        <taxon>Eukaryota</taxon>
        <taxon>Sar</taxon>
        <taxon>Alveolata</taxon>
        <taxon>Apicomplexa</taxon>
        <taxon>Aconoidasida</taxon>
        <taxon>Haemosporida</taxon>
        <taxon>Plasmodiidae</taxon>
        <taxon>Plasmodium</taxon>
        <taxon>Plasmodium (Laverania)</taxon>
    </lineage>
</organism>
<dbReference type="Proteomes" id="UP000054289">
    <property type="component" value="Unassembled WGS sequence"/>
</dbReference>
<dbReference type="AlphaFoldDB" id="A0A0L7K774"/>
<reference evidence="3" key="2">
    <citation type="submission" date="2006-03" db="EMBL/GenBank/DDBJ databases">
        <title>The genome sequence of the Plasmodium falciparum HB3.</title>
        <authorList>
            <consortium name="The Broad Institute Genome Sequencing Platform"/>
            <person name="Birren B."/>
            <person name="Lander E."/>
            <person name="Galagan J."/>
            <person name="Nusbaum C."/>
            <person name="Devon K."/>
            <person name="Henn M."/>
            <person name="Jaffe D."/>
            <person name="Butler J."/>
            <person name="Alvarez P."/>
            <person name="Gnerre S."/>
            <person name="Grabherr M."/>
            <person name="Kleber M."/>
            <person name="Mauceli E."/>
            <person name="Brockman W."/>
            <person name="MacCallum I.A."/>
            <person name="Rounsley S."/>
            <person name="Young S."/>
            <person name="LaButti K."/>
            <person name="Pushparaj V."/>
            <person name="DeCaprio D."/>
            <person name="Crawford M."/>
            <person name="Koehrsen M."/>
            <person name="Engels R."/>
            <person name="Montgomery P."/>
            <person name="Pearson M."/>
            <person name="Howarth C."/>
            <person name="Larson L."/>
            <person name="Luoma S."/>
            <person name="White J."/>
            <person name="Kodira C."/>
            <person name="Zeng Q."/>
            <person name="Oleary S."/>
            <person name="Yandava C."/>
            <person name="Alvarado L."/>
            <person name="Wirth D."/>
            <person name="Volkman S."/>
            <person name="Hartl D."/>
        </authorList>
    </citation>
    <scope>NUCLEOTIDE SEQUENCE [LARGE SCALE GENOMIC DNA]</scope>
</reference>
<name>A0A0L7K774_PLAFX</name>
<evidence type="ECO:0000313" key="3">
    <source>
        <dbReference type="Proteomes" id="UP000054289"/>
    </source>
</evidence>